<keyword evidence="4" id="KW-1185">Reference proteome</keyword>
<comment type="caution">
    <text evidence="3">The sequence shown here is derived from an EMBL/GenBank/DDBJ whole genome shotgun (WGS) entry which is preliminary data.</text>
</comment>
<gene>
    <name evidence="3" type="ORF">AS026_35825</name>
</gene>
<organism evidence="3 4">
    <name type="scientific">Rhizobium altiplani</name>
    <dbReference type="NCBI Taxonomy" id="1864509"/>
    <lineage>
        <taxon>Bacteria</taxon>
        <taxon>Pseudomonadati</taxon>
        <taxon>Pseudomonadota</taxon>
        <taxon>Alphaproteobacteria</taxon>
        <taxon>Hyphomicrobiales</taxon>
        <taxon>Rhizobiaceae</taxon>
        <taxon>Rhizobium/Agrobacterium group</taxon>
        <taxon>Rhizobium</taxon>
    </lineage>
</organism>
<dbReference type="InterPro" id="IPR010985">
    <property type="entry name" value="Ribbon_hlx_hlx"/>
</dbReference>
<protein>
    <submittedName>
        <fullName evidence="3">Plasmid stability protein stbC</fullName>
    </submittedName>
</protein>
<reference evidence="3 4" key="1">
    <citation type="submission" date="2015-11" db="EMBL/GenBank/DDBJ databases">
        <title>Draft Genome Sequence of the Strain BR 10423 (Rhizobium sp.) isolated from nodules of Mimosa pudica.</title>
        <authorList>
            <person name="Barauna A.C."/>
            <person name="Zilli J.E."/>
            <person name="Simoes-Araujo J.L."/>
            <person name="Reis V.M."/>
            <person name="James E.K."/>
            <person name="Reis F.B.Jr."/>
            <person name="Rouws L.F."/>
            <person name="Passos S.R."/>
            <person name="Gois S.R."/>
        </authorList>
    </citation>
    <scope>NUCLEOTIDE SEQUENCE [LARGE SCALE GENOMIC DNA]</scope>
    <source>
        <strain evidence="3 4">BR10423</strain>
    </source>
</reference>
<evidence type="ECO:0000256" key="1">
    <source>
        <dbReference type="SAM" id="MobiDB-lite"/>
    </source>
</evidence>
<evidence type="ECO:0000259" key="2">
    <source>
        <dbReference type="Pfam" id="PF22513"/>
    </source>
</evidence>
<evidence type="ECO:0000313" key="3">
    <source>
        <dbReference type="EMBL" id="KWV55940.1"/>
    </source>
</evidence>
<dbReference type="InterPro" id="IPR013321">
    <property type="entry name" value="Arc_rbn_hlx_hlx"/>
</dbReference>
<dbReference type="Proteomes" id="UP000068164">
    <property type="component" value="Unassembled WGS sequence"/>
</dbReference>
<name>A0A125Q914_9HYPH</name>
<dbReference type="InterPro" id="IPR053853">
    <property type="entry name" value="FitA-like_RHH"/>
</dbReference>
<feature type="compositionally biased region" description="Basic and acidic residues" evidence="1">
    <location>
        <begin position="66"/>
        <end position="78"/>
    </location>
</feature>
<feature type="region of interest" description="Disordered" evidence="1">
    <location>
        <begin position="66"/>
        <end position="85"/>
    </location>
</feature>
<sequence length="85" mass="9419">MASVTVRNLPDEVHRALRVRAAMHGRSTEAEIRDILETIVRPPERVKLGSLLASIARDAGGLTDAEAEHFNQLRDKTPAEPMSFE</sequence>
<dbReference type="SUPFAM" id="SSF47598">
    <property type="entry name" value="Ribbon-helix-helix"/>
    <property type="match status" value="1"/>
</dbReference>
<evidence type="ECO:0000313" key="4">
    <source>
        <dbReference type="Proteomes" id="UP000068164"/>
    </source>
</evidence>
<proteinExistence type="predicted"/>
<dbReference type="GO" id="GO:0006355">
    <property type="term" value="P:regulation of DNA-templated transcription"/>
    <property type="evidence" value="ECO:0007669"/>
    <property type="project" value="InterPro"/>
</dbReference>
<dbReference type="EMBL" id="LNCD01000048">
    <property type="protein sequence ID" value="KWV55940.1"/>
    <property type="molecule type" value="Genomic_DNA"/>
</dbReference>
<dbReference type="AlphaFoldDB" id="A0A125Q914"/>
<accession>A0A125Q914</accession>
<dbReference type="Gene3D" id="1.10.1220.10">
    <property type="entry name" value="Met repressor-like"/>
    <property type="match status" value="1"/>
</dbReference>
<dbReference type="OrthoDB" id="2389872at2"/>
<dbReference type="Pfam" id="PF22513">
    <property type="entry name" value="FitA-like_RHH"/>
    <property type="match status" value="1"/>
</dbReference>
<dbReference type="RefSeq" id="WP_028749618.1">
    <property type="nucleotide sequence ID" value="NZ_LNCD01000048.1"/>
</dbReference>
<feature type="domain" description="Antitoxin FitA-like ribbon-helix-helix" evidence="2">
    <location>
        <begin position="2"/>
        <end position="39"/>
    </location>
</feature>